<keyword evidence="2" id="KW-0732">Signal</keyword>
<reference evidence="3" key="1">
    <citation type="submission" date="2021-11" db="EMBL/GenBank/DDBJ databases">
        <title>Genome sequence.</title>
        <authorList>
            <person name="Sun Q."/>
        </authorList>
    </citation>
    <scope>NUCLEOTIDE SEQUENCE</scope>
    <source>
        <strain evidence="3">JC740</strain>
    </source>
</reference>
<sequence>MKIHSPIRHCSATAKRLALSVAIAGSILASGFATNSAHAHRVDPALSGGISILVHRFDEEAEPIPVADLNQTEENSVVFLPSDDAPVVQPPAVDATPAEIAPADEAPAPTAFVIVPGTHDSIPTSTIDLSPVDEASSSEDEEAGTLTLAEAAPTAPATRVSRTSSDFNEMLAAVAASTAAKIGIPLEHFLEPFAMIRTQAKLPPVAGELDPSVNEEVADNAALAQAVALNRWWLDDAPLVRDDQQILQSHVVNQTLRLNKPEPKFTIDVREELAALAAEEPLDVTSHPVIVPLVAKHDFAKPEKVVKVADEDPLVGSGPVIVTLEEAYLPYDLAEEDLPAAEQPTQLAKISPDCLMDEAVWQISRAADVAECFSPQDIGGLLADLERRRTGLQSIAIKEMAQDLASAWAQPVAIMLVDGQPVPQPIPDEAPNESKLINTMLVDGVEIPAPVPDATPDELPSSEIDGLMLVDGDLVPTPVPDAVPDAEESAPAPPMMIVDGGLIPAPTPDGIPNGIVSFNTLTGIESIVAVDIVPETAYPVMIPLLGPEAFENETQVATRPEEDAVQR</sequence>
<gene>
    <name evidence="3" type="ORF">LOC71_01020</name>
</gene>
<proteinExistence type="predicted"/>
<keyword evidence="4" id="KW-1185">Reference proteome</keyword>
<organism evidence="3 4">
    <name type="scientific">Rhodopirellula halodulae</name>
    <dbReference type="NCBI Taxonomy" id="2894198"/>
    <lineage>
        <taxon>Bacteria</taxon>
        <taxon>Pseudomonadati</taxon>
        <taxon>Planctomycetota</taxon>
        <taxon>Planctomycetia</taxon>
        <taxon>Pirellulales</taxon>
        <taxon>Pirellulaceae</taxon>
        <taxon>Rhodopirellula</taxon>
    </lineage>
</organism>
<name>A0ABS8NBN9_9BACT</name>
<feature type="signal peptide" evidence="2">
    <location>
        <begin position="1"/>
        <end position="39"/>
    </location>
</feature>
<evidence type="ECO:0000313" key="3">
    <source>
        <dbReference type="EMBL" id="MCC9640839.1"/>
    </source>
</evidence>
<evidence type="ECO:0000256" key="1">
    <source>
        <dbReference type="SAM" id="MobiDB-lite"/>
    </source>
</evidence>
<evidence type="ECO:0008006" key="5">
    <source>
        <dbReference type="Google" id="ProtNLM"/>
    </source>
</evidence>
<feature type="compositionally biased region" description="Low complexity" evidence="1">
    <location>
        <begin position="144"/>
        <end position="158"/>
    </location>
</feature>
<dbReference type="EMBL" id="JAJKFW010000003">
    <property type="protein sequence ID" value="MCC9640839.1"/>
    <property type="molecule type" value="Genomic_DNA"/>
</dbReference>
<dbReference type="Proteomes" id="UP001430306">
    <property type="component" value="Unassembled WGS sequence"/>
</dbReference>
<dbReference type="RefSeq" id="WP_230270538.1">
    <property type="nucleotide sequence ID" value="NZ_JAJKFW010000003.1"/>
</dbReference>
<evidence type="ECO:0000256" key="2">
    <source>
        <dbReference type="SAM" id="SignalP"/>
    </source>
</evidence>
<feature type="chain" id="PRO_5046230327" description="Secreted protein" evidence="2">
    <location>
        <begin position="40"/>
        <end position="567"/>
    </location>
</feature>
<comment type="caution">
    <text evidence="3">The sequence shown here is derived from an EMBL/GenBank/DDBJ whole genome shotgun (WGS) entry which is preliminary data.</text>
</comment>
<evidence type="ECO:0000313" key="4">
    <source>
        <dbReference type="Proteomes" id="UP001430306"/>
    </source>
</evidence>
<accession>A0ABS8NBN9</accession>
<protein>
    <recommendedName>
        <fullName evidence="5">Secreted protein</fullName>
    </recommendedName>
</protein>
<feature type="region of interest" description="Disordered" evidence="1">
    <location>
        <begin position="124"/>
        <end position="162"/>
    </location>
</feature>